<reference evidence="1" key="1">
    <citation type="submission" date="2014-09" db="EMBL/GenBank/DDBJ databases">
        <authorList>
            <person name="Magalhaes I.L.F."/>
            <person name="Oliveira U."/>
            <person name="Santos F.R."/>
            <person name="Vidigal T.H.D.A."/>
            <person name="Brescovit A.D."/>
            <person name="Santos A.J."/>
        </authorList>
    </citation>
    <scope>NUCLEOTIDE SEQUENCE</scope>
    <source>
        <tissue evidence="1">Shoot tissue taken approximately 20 cm above the soil surface</tissue>
    </source>
</reference>
<proteinExistence type="predicted"/>
<reference evidence="1" key="2">
    <citation type="journal article" date="2015" name="Data Brief">
        <title>Shoot transcriptome of the giant reed, Arundo donax.</title>
        <authorList>
            <person name="Barrero R.A."/>
            <person name="Guerrero F.D."/>
            <person name="Moolhuijzen P."/>
            <person name="Goolsby J.A."/>
            <person name="Tidwell J."/>
            <person name="Bellgard S.E."/>
            <person name="Bellgard M.I."/>
        </authorList>
    </citation>
    <scope>NUCLEOTIDE SEQUENCE</scope>
    <source>
        <tissue evidence="1">Shoot tissue taken approximately 20 cm above the soil surface</tissue>
    </source>
</reference>
<evidence type="ECO:0000313" key="1">
    <source>
        <dbReference type="EMBL" id="JAE26729.1"/>
    </source>
</evidence>
<organism evidence="1">
    <name type="scientific">Arundo donax</name>
    <name type="common">Giant reed</name>
    <name type="synonym">Donax arundinaceus</name>
    <dbReference type="NCBI Taxonomy" id="35708"/>
    <lineage>
        <taxon>Eukaryota</taxon>
        <taxon>Viridiplantae</taxon>
        <taxon>Streptophyta</taxon>
        <taxon>Embryophyta</taxon>
        <taxon>Tracheophyta</taxon>
        <taxon>Spermatophyta</taxon>
        <taxon>Magnoliopsida</taxon>
        <taxon>Liliopsida</taxon>
        <taxon>Poales</taxon>
        <taxon>Poaceae</taxon>
        <taxon>PACMAD clade</taxon>
        <taxon>Arundinoideae</taxon>
        <taxon>Arundineae</taxon>
        <taxon>Arundo</taxon>
    </lineage>
</organism>
<dbReference type="EMBL" id="GBRH01171167">
    <property type="protein sequence ID" value="JAE26729.1"/>
    <property type="molecule type" value="Transcribed_RNA"/>
</dbReference>
<protein>
    <submittedName>
        <fullName evidence="1">Uncharacterized protein</fullName>
    </submittedName>
</protein>
<name>A0A0A9GT72_ARUDO</name>
<accession>A0A0A9GT72</accession>
<sequence>MEGFVKNKGWKGS</sequence>